<dbReference type="RefSeq" id="WP_092481803.1">
    <property type="nucleotide sequence ID" value="NZ_FOYM01000002.1"/>
</dbReference>
<reference evidence="2" key="1">
    <citation type="submission" date="2016-10" db="EMBL/GenBank/DDBJ databases">
        <authorList>
            <person name="Varghese N."/>
            <person name="Submissions S."/>
        </authorList>
    </citation>
    <scope>NUCLEOTIDE SEQUENCE [LARGE SCALE GENOMIC DNA]</scope>
    <source>
        <strain evidence="2">DSM 3669</strain>
    </source>
</reference>
<proteinExistence type="predicted"/>
<evidence type="ECO:0000313" key="2">
    <source>
        <dbReference type="Proteomes" id="UP000199584"/>
    </source>
</evidence>
<accession>A0A1I6CVB7</accession>
<organism evidence="1 2">
    <name type="scientific">Desulfoscipio geothermicus DSM 3669</name>
    <dbReference type="NCBI Taxonomy" id="1121426"/>
    <lineage>
        <taxon>Bacteria</taxon>
        <taxon>Bacillati</taxon>
        <taxon>Bacillota</taxon>
        <taxon>Clostridia</taxon>
        <taxon>Eubacteriales</taxon>
        <taxon>Desulfallaceae</taxon>
        <taxon>Desulfoscipio</taxon>
    </lineage>
</organism>
<gene>
    <name evidence="1" type="ORF">SAMN05660706_102135</name>
</gene>
<name>A0A1I6CVB7_9FIRM</name>
<dbReference type="EMBL" id="FOYM01000002">
    <property type="protein sequence ID" value="SFQ97185.1"/>
    <property type="molecule type" value="Genomic_DNA"/>
</dbReference>
<dbReference type="STRING" id="39060.SAMN05660706_102135"/>
<dbReference type="Gene3D" id="2.50.20.20">
    <property type="match status" value="1"/>
</dbReference>
<dbReference type="AlphaFoldDB" id="A0A1I6CVB7"/>
<sequence>MVKPRWLVVNKKKMLGMVVMILLLAGLYRGTTAYYTRVNVPPEELVAAALENTLNSTSCRFSILVKTGESVISNVQGERVAPNSVHISGTMQDMPVEFIHAGDETFIKGYWSDNWTSLKGNKMAESELFITEFNPLGTFNFKDIPYIKTIKTEEFKGTKMKVLELRPIVQNSLMELNYENFIYRVWIDPKQQLIRKSHIQAGGKNGKKDKLEITLELWDYNKQITITPPDVS</sequence>
<evidence type="ECO:0000313" key="1">
    <source>
        <dbReference type="EMBL" id="SFQ97185.1"/>
    </source>
</evidence>
<keyword evidence="2" id="KW-1185">Reference proteome</keyword>
<dbReference type="OrthoDB" id="1721427at2"/>
<protein>
    <recommendedName>
        <fullName evidence="3">LppX_LprAFG lipoprotein</fullName>
    </recommendedName>
</protein>
<dbReference type="Proteomes" id="UP000199584">
    <property type="component" value="Unassembled WGS sequence"/>
</dbReference>
<evidence type="ECO:0008006" key="3">
    <source>
        <dbReference type="Google" id="ProtNLM"/>
    </source>
</evidence>